<comment type="caution">
    <text evidence="1">The sequence shown here is derived from an EMBL/GenBank/DDBJ whole genome shotgun (WGS) entry which is preliminary data.</text>
</comment>
<organism evidence="1 2">
    <name type="scientific">Tetracentron sinense</name>
    <name type="common">Spur-leaf</name>
    <dbReference type="NCBI Taxonomy" id="13715"/>
    <lineage>
        <taxon>Eukaryota</taxon>
        <taxon>Viridiplantae</taxon>
        <taxon>Streptophyta</taxon>
        <taxon>Embryophyta</taxon>
        <taxon>Tracheophyta</taxon>
        <taxon>Spermatophyta</taxon>
        <taxon>Magnoliopsida</taxon>
        <taxon>Trochodendrales</taxon>
        <taxon>Trochodendraceae</taxon>
        <taxon>Tetracentron</taxon>
    </lineage>
</organism>
<keyword evidence="2" id="KW-1185">Reference proteome</keyword>
<protein>
    <submittedName>
        <fullName evidence="1">Uncharacterized protein</fullName>
    </submittedName>
</protein>
<evidence type="ECO:0000313" key="2">
    <source>
        <dbReference type="Proteomes" id="UP000655225"/>
    </source>
</evidence>
<proteinExistence type="predicted"/>
<reference evidence="1 2" key="1">
    <citation type="submission" date="2020-04" db="EMBL/GenBank/DDBJ databases">
        <title>Plant Genome Project.</title>
        <authorList>
            <person name="Zhang R.-G."/>
        </authorList>
    </citation>
    <scope>NUCLEOTIDE SEQUENCE [LARGE SCALE GENOMIC DNA]</scope>
    <source>
        <strain evidence="1">YNK0</strain>
        <tissue evidence="1">Leaf</tissue>
    </source>
</reference>
<dbReference type="EMBL" id="JABCRI010000008">
    <property type="protein sequence ID" value="KAF8402055.1"/>
    <property type="molecule type" value="Genomic_DNA"/>
</dbReference>
<dbReference type="Proteomes" id="UP000655225">
    <property type="component" value="Unassembled WGS sequence"/>
</dbReference>
<sequence length="78" mass="8696">MVLESTDGAMVSKDNNGLDDYLLRTYACGRGVKSTDSHIFYNAMDVSVFLPTSEFPHPLSRVKQQAGYRVSLFSLLPH</sequence>
<name>A0A834ZAD1_TETSI</name>
<accession>A0A834ZAD1</accession>
<gene>
    <name evidence="1" type="ORF">HHK36_013007</name>
</gene>
<evidence type="ECO:0000313" key="1">
    <source>
        <dbReference type="EMBL" id="KAF8402055.1"/>
    </source>
</evidence>
<dbReference type="AlphaFoldDB" id="A0A834ZAD1"/>